<feature type="transmembrane region" description="Helical" evidence="1">
    <location>
        <begin position="105"/>
        <end position="134"/>
    </location>
</feature>
<keyword evidence="1" id="KW-0472">Membrane</keyword>
<dbReference type="EMBL" id="VSSQ01002134">
    <property type="protein sequence ID" value="MPM13534.1"/>
    <property type="molecule type" value="Genomic_DNA"/>
</dbReference>
<feature type="transmembrane region" description="Helical" evidence="1">
    <location>
        <begin position="24"/>
        <end position="50"/>
    </location>
</feature>
<evidence type="ECO:0000313" key="2">
    <source>
        <dbReference type="EMBL" id="MPM13534.1"/>
    </source>
</evidence>
<sequence length="210" mass="24035">MSFDKESQLMKFMLWLSDMAHLQFLWLVGTFAGLVVGGFFPATVAVFAVLRRIIRHDRDFNFTIEFWKNYKENILDGNLLGYLLVLIGMILAFYTRTSIQIDNGFAYLFLALSFGFMALFILSVVYIFTSYVHFDLSMLEVIRHAIIIMFLSPLADLKIIGIIALFGWSVSQFPVLVPFVSIAVFCYFIMRIVYRAIEAISPAGKIQTSD</sequence>
<evidence type="ECO:0000256" key="1">
    <source>
        <dbReference type="SAM" id="Phobius"/>
    </source>
</evidence>
<keyword evidence="1" id="KW-0812">Transmembrane</keyword>
<protein>
    <recommendedName>
        <fullName evidence="3">Membrane protein YesL</fullName>
    </recommendedName>
</protein>
<dbReference type="Pfam" id="PF04854">
    <property type="entry name" value="DUF624"/>
    <property type="match status" value="1"/>
</dbReference>
<keyword evidence="1" id="KW-1133">Transmembrane helix</keyword>
<accession>A0A644XHE0</accession>
<evidence type="ECO:0008006" key="3">
    <source>
        <dbReference type="Google" id="ProtNLM"/>
    </source>
</evidence>
<dbReference type="InterPro" id="IPR006938">
    <property type="entry name" value="DUF624"/>
</dbReference>
<feature type="transmembrane region" description="Helical" evidence="1">
    <location>
        <begin position="79"/>
        <end position="99"/>
    </location>
</feature>
<gene>
    <name evidence="2" type="ORF">SDC9_59891</name>
</gene>
<organism evidence="2">
    <name type="scientific">bioreactor metagenome</name>
    <dbReference type="NCBI Taxonomy" id="1076179"/>
    <lineage>
        <taxon>unclassified sequences</taxon>
        <taxon>metagenomes</taxon>
        <taxon>ecological metagenomes</taxon>
    </lineage>
</organism>
<proteinExistence type="predicted"/>
<feature type="transmembrane region" description="Helical" evidence="1">
    <location>
        <begin position="146"/>
        <end position="169"/>
    </location>
</feature>
<name>A0A644XHE0_9ZZZZ</name>
<feature type="transmembrane region" description="Helical" evidence="1">
    <location>
        <begin position="175"/>
        <end position="194"/>
    </location>
</feature>
<dbReference type="AlphaFoldDB" id="A0A644XHE0"/>
<reference evidence="2" key="1">
    <citation type="submission" date="2019-08" db="EMBL/GenBank/DDBJ databases">
        <authorList>
            <person name="Kucharzyk K."/>
            <person name="Murdoch R.W."/>
            <person name="Higgins S."/>
            <person name="Loffler F."/>
        </authorList>
    </citation>
    <scope>NUCLEOTIDE SEQUENCE</scope>
</reference>
<comment type="caution">
    <text evidence="2">The sequence shown here is derived from an EMBL/GenBank/DDBJ whole genome shotgun (WGS) entry which is preliminary data.</text>
</comment>